<gene>
    <name evidence="1" type="ORF">KI387_029372</name>
</gene>
<comment type="caution">
    <text evidence="1">The sequence shown here is derived from an EMBL/GenBank/DDBJ whole genome shotgun (WGS) entry which is preliminary data.</text>
</comment>
<sequence length="420" mass="47052">MDKCKPPDALTSRDKGSIYENGDAYLAALSAYECSEAWSVDSGVSYNMNSHRDWFCEYEKYDGERLISARASSWKGVAAIVSGLEALMDKTLGMLNDVHLEQTFWAEAVITARYLVWIRGRFGTRFVQGTTAGLWIHLDSSRDVILGQYGRFAVFIVLGRPLDKISSIRMGTIHINAAVNCILPKEWKGVRYGGSEGVVMLFDLDCRFDVLRLAHCLEYRIRGACGLGPHHSMYSKTDIRSNEQQGSQASSQLPLHQEDELFVSCMERFLYIRCHNSFEFLAALKIPLTRKGSESGEGILIPFEAEISTKKWKQGVRSMTCSGDACETEEERFYKLEADVASLSKDVGSISLSMGKLKSIMGLLMEKLGVPKEALGDHKEDTHVYEEEQPRANLTPPFKGVAKIEIQPYDGDVNVEKLDH</sequence>
<dbReference type="Proteomes" id="UP000824469">
    <property type="component" value="Unassembled WGS sequence"/>
</dbReference>
<dbReference type="AlphaFoldDB" id="A0AA38CCW4"/>
<keyword evidence="2" id="KW-1185">Reference proteome</keyword>
<dbReference type="EMBL" id="JAHRHJ020000010">
    <property type="protein sequence ID" value="KAH9297690.1"/>
    <property type="molecule type" value="Genomic_DNA"/>
</dbReference>
<proteinExistence type="predicted"/>
<dbReference type="Gene3D" id="3.40.50.300">
    <property type="entry name" value="P-loop containing nucleotide triphosphate hydrolases"/>
    <property type="match status" value="1"/>
</dbReference>
<organism evidence="1 2">
    <name type="scientific">Taxus chinensis</name>
    <name type="common">Chinese yew</name>
    <name type="synonym">Taxus wallichiana var. chinensis</name>
    <dbReference type="NCBI Taxonomy" id="29808"/>
    <lineage>
        <taxon>Eukaryota</taxon>
        <taxon>Viridiplantae</taxon>
        <taxon>Streptophyta</taxon>
        <taxon>Embryophyta</taxon>
        <taxon>Tracheophyta</taxon>
        <taxon>Spermatophyta</taxon>
        <taxon>Pinopsida</taxon>
        <taxon>Pinidae</taxon>
        <taxon>Conifers II</taxon>
        <taxon>Cupressales</taxon>
        <taxon>Taxaceae</taxon>
        <taxon>Taxus</taxon>
    </lineage>
</organism>
<dbReference type="InterPro" id="IPR030547">
    <property type="entry name" value="XRCC2"/>
</dbReference>
<dbReference type="GO" id="GO:0005657">
    <property type="term" value="C:replication fork"/>
    <property type="evidence" value="ECO:0007669"/>
    <property type="project" value="InterPro"/>
</dbReference>
<dbReference type="PANTHER" id="PTHR46644">
    <property type="entry name" value="DNA REPAIR PROTEIN XRCC2"/>
    <property type="match status" value="1"/>
</dbReference>
<name>A0AA38CCW4_TAXCH</name>
<dbReference type="InterPro" id="IPR027417">
    <property type="entry name" value="P-loop_NTPase"/>
</dbReference>
<evidence type="ECO:0000313" key="2">
    <source>
        <dbReference type="Proteomes" id="UP000824469"/>
    </source>
</evidence>
<reference evidence="1 2" key="1">
    <citation type="journal article" date="2021" name="Nat. Plants">
        <title>The Taxus genome provides insights into paclitaxel biosynthesis.</title>
        <authorList>
            <person name="Xiong X."/>
            <person name="Gou J."/>
            <person name="Liao Q."/>
            <person name="Li Y."/>
            <person name="Zhou Q."/>
            <person name="Bi G."/>
            <person name="Li C."/>
            <person name="Du R."/>
            <person name="Wang X."/>
            <person name="Sun T."/>
            <person name="Guo L."/>
            <person name="Liang H."/>
            <person name="Lu P."/>
            <person name="Wu Y."/>
            <person name="Zhang Z."/>
            <person name="Ro D.K."/>
            <person name="Shang Y."/>
            <person name="Huang S."/>
            <person name="Yan J."/>
        </authorList>
    </citation>
    <scope>NUCLEOTIDE SEQUENCE [LARGE SCALE GENOMIC DNA]</scope>
    <source>
        <strain evidence="1">Ta-2019</strain>
    </source>
</reference>
<dbReference type="PANTHER" id="PTHR46644:SF2">
    <property type="entry name" value="DNA REPAIR PROTEIN XRCC2"/>
    <property type="match status" value="1"/>
</dbReference>
<dbReference type="GO" id="GO:0033063">
    <property type="term" value="C:Rad51B-Rad51C-Rad51D-XRCC2 complex"/>
    <property type="evidence" value="ECO:0007669"/>
    <property type="project" value="InterPro"/>
</dbReference>
<protein>
    <submittedName>
        <fullName evidence="1">Uncharacterized protein</fullName>
    </submittedName>
</protein>
<accession>A0AA38CCW4</accession>
<dbReference type="GO" id="GO:0000724">
    <property type="term" value="P:double-strand break repair via homologous recombination"/>
    <property type="evidence" value="ECO:0007669"/>
    <property type="project" value="InterPro"/>
</dbReference>
<evidence type="ECO:0000313" key="1">
    <source>
        <dbReference type="EMBL" id="KAH9297690.1"/>
    </source>
</evidence>